<dbReference type="EMBL" id="CP034145">
    <property type="protein sequence ID" value="AZH26986.1"/>
    <property type="molecule type" value="Genomic_DNA"/>
</dbReference>
<feature type="short sequence motif" description="HXTX 2" evidence="2">
    <location>
        <begin position="127"/>
        <end position="130"/>
    </location>
</feature>
<dbReference type="GO" id="GO:0016874">
    <property type="term" value="F:ligase activity"/>
    <property type="evidence" value="ECO:0007669"/>
    <property type="project" value="UniProtKB-KW"/>
</dbReference>
<evidence type="ECO:0000313" key="5">
    <source>
        <dbReference type="Proteomes" id="UP000277326"/>
    </source>
</evidence>
<dbReference type="EMBL" id="REFS01000005">
    <property type="protein sequence ID" value="RMB13524.1"/>
    <property type="molecule type" value="Genomic_DNA"/>
</dbReference>
<dbReference type="NCBIfam" id="TIGR02258">
    <property type="entry name" value="2_5_ligase"/>
    <property type="match status" value="1"/>
</dbReference>
<dbReference type="Proteomes" id="UP000277326">
    <property type="component" value="Unassembled WGS sequence"/>
</dbReference>
<accession>A0A3M0CX45</accession>
<evidence type="ECO:0000313" key="4">
    <source>
        <dbReference type="EMBL" id="RMB13524.1"/>
    </source>
</evidence>
<organism evidence="4 5">
    <name type="scientific">Haloplanus aerogenes</name>
    <dbReference type="NCBI Taxonomy" id="660522"/>
    <lineage>
        <taxon>Archaea</taxon>
        <taxon>Methanobacteriati</taxon>
        <taxon>Methanobacteriota</taxon>
        <taxon>Stenosarchaea group</taxon>
        <taxon>Halobacteria</taxon>
        <taxon>Halobacteriales</taxon>
        <taxon>Haloferacaceae</taxon>
        <taxon>Haloplanus</taxon>
    </lineage>
</organism>
<protein>
    <recommendedName>
        <fullName evidence="2">RNA 2',3'-cyclic phosphodiesterase</fullName>
        <shortName evidence="2">RNA 2',3'-CPDase</shortName>
        <ecNumber evidence="2">3.1.4.58</ecNumber>
    </recommendedName>
</protein>
<dbReference type="EC" id="3.1.4.58" evidence="2"/>
<evidence type="ECO:0000313" key="6">
    <source>
        <dbReference type="Proteomes" id="UP000282007"/>
    </source>
</evidence>
<keyword evidence="4" id="KW-0436">Ligase</keyword>
<dbReference type="HAMAP" id="MF_01940">
    <property type="entry name" value="RNA_CPDase"/>
    <property type="match status" value="1"/>
</dbReference>
<dbReference type="Proteomes" id="UP000282007">
    <property type="component" value="Chromosome"/>
</dbReference>
<comment type="catalytic activity">
    <reaction evidence="2">
        <text>a 3'-end 2',3'-cyclophospho-ribonucleotide-RNA + H2O = a 3'-end 2'-phospho-ribonucleotide-RNA + H(+)</text>
        <dbReference type="Rhea" id="RHEA:11828"/>
        <dbReference type="Rhea" id="RHEA-COMP:10464"/>
        <dbReference type="Rhea" id="RHEA-COMP:17353"/>
        <dbReference type="ChEBI" id="CHEBI:15377"/>
        <dbReference type="ChEBI" id="CHEBI:15378"/>
        <dbReference type="ChEBI" id="CHEBI:83064"/>
        <dbReference type="ChEBI" id="CHEBI:173113"/>
        <dbReference type="EC" id="3.1.4.58"/>
    </reaction>
</comment>
<evidence type="ECO:0000313" key="3">
    <source>
        <dbReference type="EMBL" id="AZH26986.1"/>
    </source>
</evidence>
<dbReference type="PANTHER" id="PTHR35561">
    <property type="entry name" value="RNA 2',3'-CYCLIC PHOSPHODIESTERASE"/>
    <property type="match status" value="1"/>
</dbReference>
<evidence type="ECO:0000256" key="2">
    <source>
        <dbReference type="HAMAP-Rule" id="MF_01940"/>
    </source>
</evidence>
<reference evidence="4 5" key="1">
    <citation type="journal article" date="2015" name="Stand. Genomic Sci.">
        <title>Genomic Encyclopedia of Bacterial and Archaeal Type Strains, Phase III: the genomes of soil and plant-associated and newly described type strains.</title>
        <authorList>
            <person name="Whitman W.B."/>
            <person name="Woyke T."/>
            <person name="Klenk H.P."/>
            <person name="Zhou Y."/>
            <person name="Lilburn T.G."/>
            <person name="Beck B.J."/>
            <person name="De Vos P."/>
            <person name="Vandamme P."/>
            <person name="Eisen J.A."/>
            <person name="Garrity G."/>
            <person name="Hugenholtz P."/>
            <person name="Kyrpides N.C."/>
        </authorList>
    </citation>
    <scope>NUCLEOTIDE SEQUENCE [LARGE SCALE GENOMIC DNA]</scope>
    <source>
        <strain evidence="4 5">CGMCC 1.10124</strain>
    </source>
</reference>
<dbReference type="OrthoDB" id="44091at2157"/>
<feature type="active site" description="Proton donor" evidence="2">
    <location>
        <position position="38"/>
    </location>
</feature>
<reference evidence="3 6" key="2">
    <citation type="submission" date="2018-07" db="EMBL/GenBank/DDBJ databases">
        <title>Genome sequences of Haloplanus aerogenes JCM 16430T.</title>
        <authorList>
            <person name="Kim Y.B."/>
            <person name="Roh S.W."/>
        </authorList>
    </citation>
    <scope>NUCLEOTIDE SEQUENCE [LARGE SCALE GENOMIC DNA]</scope>
    <source>
        <strain evidence="3 6">JCM 16430</strain>
    </source>
</reference>
<gene>
    <name evidence="3" type="primary">thpR</name>
    <name evidence="4" type="ORF">ATH50_2862</name>
    <name evidence="3" type="ORF">DU502_17100</name>
</gene>
<dbReference type="Gene3D" id="3.90.1140.10">
    <property type="entry name" value="Cyclic phosphodiesterase"/>
    <property type="match status" value="1"/>
</dbReference>
<dbReference type="AlphaFoldDB" id="A0A3M0CX45"/>
<feature type="short sequence motif" description="HXTX 1" evidence="2">
    <location>
        <begin position="38"/>
        <end position="41"/>
    </location>
</feature>
<dbReference type="GeneID" id="38473040"/>
<dbReference type="Pfam" id="PF13563">
    <property type="entry name" value="2_5_RNA_ligase2"/>
    <property type="match status" value="1"/>
</dbReference>
<comment type="similarity">
    <text evidence="2">Belongs to the 2H phosphoesterase superfamily. ThpR family.</text>
</comment>
<evidence type="ECO:0000256" key="1">
    <source>
        <dbReference type="ARBA" id="ARBA00022801"/>
    </source>
</evidence>
<comment type="function">
    <text evidence="2">Hydrolyzes RNA 2',3'-cyclic phosphodiester to an RNA 2'-phosphomonoester.</text>
</comment>
<dbReference type="PANTHER" id="PTHR35561:SF1">
    <property type="entry name" value="RNA 2',3'-CYCLIC PHOSPHODIESTERASE"/>
    <property type="match status" value="1"/>
</dbReference>
<reference evidence="4" key="3">
    <citation type="submission" date="2018-10" db="EMBL/GenBank/DDBJ databases">
        <authorList>
            <person name="Whitman W."/>
            <person name="Huntemann M."/>
            <person name="Clum A."/>
            <person name="Pillay M."/>
            <person name="Palaniappan K."/>
            <person name="Varghese N."/>
            <person name="Mikhailova N."/>
            <person name="Stamatis D."/>
            <person name="Reddy T."/>
            <person name="Daum C."/>
            <person name="Shapiro N."/>
            <person name="Ivanova N."/>
            <person name="Kyrpides N."/>
            <person name="Woyke T."/>
        </authorList>
    </citation>
    <scope>NUCLEOTIDE SEQUENCE</scope>
    <source>
        <strain evidence="4">CGMCC 1.10124</strain>
    </source>
</reference>
<dbReference type="SUPFAM" id="SSF55144">
    <property type="entry name" value="LigT-like"/>
    <property type="match status" value="1"/>
</dbReference>
<dbReference type="InterPro" id="IPR004175">
    <property type="entry name" value="RNA_CPDase"/>
</dbReference>
<keyword evidence="1 2" id="KW-0378">Hydrolase</keyword>
<dbReference type="RefSeq" id="WP_121921426.1">
    <property type="nucleotide sequence ID" value="NZ_CP034145.1"/>
</dbReference>
<dbReference type="KEGG" id="haer:DU502_17100"/>
<dbReference type="InterPro" id="IPR009097">
    <property type="entry name" value="Cyclic_Pdiesterase"/>
</dbReference>
<sequence>MRLFVSVDLDGLAEGVADAQARLPDTGSLRPVDPEGAHVTLKFLGEVDPDRVDTIQGALTTAITDADVSPFEMVVGDFGVFPSLDYISVVWAGVREGGSALTRLHEAVERETTALGFDPEDHEFTPHVTLARMDDARGKEAVQRVVREADPTVGRMDVTEVRLTKSTLTDDGPEYETVARFPLSA</sequence>
<name>A0A3M0CX45_9EURY</name>
<keyword evidence="6" id="KW-1185">Reference proteome</keyword>
<feature type="active site" description="Proton acceptor" evidence="2">
    <location>
        <position position="127"/>
    </location>
</feature>
<proteinExistence type="inferred from homology"/>
<dbReference type="GO" id="GO:0004113">
    <property type="term" value="F:2',3'-cyclic-nucleotide 3'-phosphodiesterase activity"/>
    <property type="evidence" value="ECO:0007669"/>
    <property type="project" value="InterPro"/>
</dbReference>
<dbReference type="GO" id="GO:0008664">
    <property type="term" value="F:RNA 2',3'-cyclic 3'-phosphodiesterase activity"/>
    <property type="evidence" value="ECO:0007669"/>
    <property type="project" value="UniProtKB-EC"/>
</dbReference>